<protein>
    <submittedName>
        <fullName evidence="1">Uncharacterized protein</fullName>
    </submittedName>
</protein>
<accession>A0A6B3L6R5</accession>
<dbReference type="Proteomes" id="UP000475117">
    <property type="component" value="Chromosome"/>
</dbReference>
<dbReference type="Gene3D" id="3.40.30.10">
    <property type="entry name" value="Glutaredoxin"/>
    <property type="match status" value="1"/>
</dbReference>
<proteinExistence type="predicted"/>
<dbReference type="SUPFAM" id="SSF52833">
    <property type="entry name" value="Thioredoxin-like"/>
    <property type="match status" value="1"/>
</dbReference>
<dbReference type="EMBL" id="CP066776">
    <property type="protein sequence ID" value="QQL44927.1"/>
    <property type="molecule type" value="Genomic_DNA"/>
</dbReference>
<keyword evidence="2" id="KW-1185">Reference proteome</keyword>
<evidence type="ECO:0000313" key="2">
    <source>
        <dbReference type="Proteomes" id="UP000475117"/>
    </source>
</evidence>
<organism evidence="1 2">
    <name type="scientific">Sulfuriroseicoccus oceanibius</name>
    <dbReference type="NCBI Taxonomy" id="2707525"/>
    <lineage>
        <taxon>Bacteria</taxon>
        <taxon>Pseudomonadati</taxon>
        <taxon>Verrucomicrobiota</taxon>
        <taxon>Verrucomicrobiia</taxon>
        <taxon>Verrucomicrobiales</taxon>
        <taxon>Verrucomicrobiaceae</taxon>
        <taxon>Sulfuriroseicoccus</taxon>
    </lineage>
</organism>
<sequence>MSKYRELKQGPNGNQFEVIFVSADRGPDEMIKYMRKTSMPWPALDYIEMNSAKPFRKMTGGGIPNALLVTKDGRYINSGYKNKGKGKYQGVGPVVETLEQLLSVEGGAEAVEEAAESAVKEAAAKAAAIFDVSQTRWTVAIVLASLTFLFLFFKR</sequence>
<evidence type="ECO:0000313" key="1">
    <source>
        <dbReference type="EMBL" id="QQL44927.1"/>
    </source>
</evidence>
<dbReference type="InterPro" id="IPR036249">
    <property type="entry name" value="Thioredoxin-like_sf"/>
</dbReference>
<name>A0A6B3L6R5_9BACT</name>
<reference evidence="1 2" key="1">
    <citation type="submission" date="2020-12" db="EMBL/GenBank/DDBJ databases">
        <title>Sulforoseuscoccus oceanibium gen. nov., sp. nov., a representative of the phylum Verrucomicrobia with special cytoplasmic membrane, and proposal of Sulforoseuscoccusaceae fam. nov.</title>
        <authorList>
            <person name="Xi F."/>
        </authorList>
    </citation>
    <scope>NUCLEOTIDE SEQUENCE [LARGE SCALE GENOMIC DNA]</scope>
    <source>
        <strain evidence="1 2">T37</strain>
    </source>
</reference>
<dbReference type="KEGG" id="soa:G3M56_013835"/>
<gene>
    <name evidence="1" type="ORF">G3M56_013835</name>
</gene>
<dbReference type="AlphaFoldDB" id="A0A6B3L6R5"/>